<evidence type="ECO:0000256" key="4">
    <source>
        <dbReference type="ARBA" id="ARBA00022516"/>
    </source>
</evidence>
<evidence type="ECO:0000256" key="5">
    <source>
        <dbReference type="ARBA" id="ARBA00022556"/>
    </source>
</evidence>
<dbReference type="EMBL" id="QHJQ01000003">
    <property type="protein sequence ID" value="PXA04574.1"/>
    <property type="molecule type" value="Genomic_DNA"/>
</dbReference>
<dbReference type="Pfam" id="PF02684">
    <property type="entry name" value="LpxB"/>
    <property type="match status" value="1"/>
</dbReference>
<dbReference type="PANTHER" id="PTHR30372:SF4">
    <property type="entry name" value="LIPID-A-DISACCHARIDE SYNTHASE, MITOCHONDRIAL-RELATED"/>
    <property type="match status" value="1"/>
</dbReference>
<evidence type="ECO:0000256" key="10">
    <source>
        <dbReference type="NCBIfam" id="TIGR00215"/>
    </source>
</evidence>
<evidence type="ECO:0000256" key="9">
    <source>
        <dbReference type="ARBA" id="ARBA00048975"/>
    </source>
</evidence>
<dbReference type="PANTHER" id="PTHR30372">
    <property type="entry name" value="LIPID-A-DISACCHARIDE SYNTHASE"/>
    <property type="match status" value="1"/>
</dbReference>
<dbReference type="Proteomes" id="UP000247099">
    <property type="component" value="Unassembled WGS sequence"/>
</dbReference>
<dbReference type="EC" id="2.4.1.182" evidence="2 10"/>
<accession>A0A317ZG18</accession>
<evidence type="ECO:0000256" key="8">
    <source>
        <dbReference type="ARBA" id="ARBA00023098"/>
    </source>
</evidence>
<protein>
    <recommendedName>
        <fullName evidence="3 10">Lipid-A-disaccharide synthase</fullName>
        <ecNumber evidence="2 10">2.4.1.182</ecNumber>
    </recommendedName>
</protein>
<dbReference type="GO" id="GO:0016020">
    <property type="term" value="C:membrane"/>
    <property type="evidence" value="ECO:0007669"/>
    <property type="project" value="GOC"/>
</dbReference>
<comment type="function">
    <text evidence="1">Condensation of UDP-2,3-diacylglucosamine and 2,3-diacylglucosamine-1-phosphate to form lipid A disaccharide, a precursor of lipid A, a phosphorylated glycolipid that anchors the lipopolysaccharide to the outer membrane of the cell.</text>
</comment>
<reference evidence="11 12" key="1">
    <citation type="submission" date="2018-05" db="EMBL/GenBank/DDBJ databases">
        <title>Coraliomargarita sinensis sp. nov., isolated from a marine solar saltern.</title>
        <authorList>
            <person name="Zhou L.Y."/>
        </authorList>
    </citation>
    <scope>NUCLEOTIDE SEQUENCE [LARGE SCALE GENOMIC DNA]</scope>
    <source>
        <strain evidence="11 12">WN38</strain>
    </source>
</reference>
<dbReference type="InterPro" id="IPR003835">
    <property type="entry name" value="Glyco_trans_19"/>
</dbReference>
<dbReference type="GO" id="GO:0005543">
    <property type="term" value="F:phospholipid binding"/>
    <property type="evidence" value="ECO:0007669"/>
    <property type="project" value="TreeGrafter"/>
</dbReference>
<proteinExistence type="predicted"/>
<evidence type="ECO:0000313" key="11">
    <source>
        <dbReference type="EMBL" id="PXA04574.1"/>
    </source>
</evidence>
<keyword evidence="8" id="KW-0443">Lipid metabolism</keyword>
<dbReference type="OrthoDB" id="9801642at2"/>
<evidence type="ECO:0000256" key="2">
    <source>
        <dbReference type="ARBA" id="ARBA00012687"/>
    </source>
</evidence>
<evidence type="ECO:0000256" key="1">
    <source>
        <dbReference type="ARBA" id="ARBA00002056"/>
    </source>
</evidence>
<evidence type="ECO:0000256" key="3">
    <source>
        <dbReference type="ARBA" id="ARBA00020902"/>
    </source>
</evidence>
<dbReference type="InParanoid" id="A0A317ZG18"/>
<evidence type="ECO:0000313" key="12">
    <source>
        <dbReference type="Proteomes" id="UP000247099"/>
    </source>
</evidence>
<evidence type="ECO:0000256" key="6">
    <source>
        <dbReference type="ARBA" id="ARBA00022676"/>
    </source>
</evidence>
<comment type="catalytic activity">
    <reaction evidence="9">
        <text>a lipid X + a UDP-2-N,3-O-bis[(3R)-3-hydroxyacyl]-alpha-D-glucosamine = a lipid A disaccharide + UDP + H(+)</text>
        <dbReference type="Rhea" id="RHEA:67828"/>
        <dbReference type="ChEBI" id="CHEBI:15378"/>
        <dbReference type="ChEBI" id="CHEBI:58223"/>
        <dbReference type="ChEBI" id="CHEBI:137748"/>
        <dbReference type="ChEBI" id="CHEBI:176338"/>
        <dbReference type="ChEBI" id="CHEBI:176343"/>
        <dbReference type="EC" id="2.4.1.182"/>
    </reaction>
</comment>
<dbReference type="SUPFAM" id="SSF53756">
    <property type="entry name" value="UDP-Glycosyltransferase/glycogen phosphorylase"/>
    <property type="match status" value="1"/>
</dbReference>
<sequence length="391" mass="43407">MTSGVPALPEPVDRPPDLLIVAGEHSGDEHAAHLVAELKAKDPELKIACLGGEKLQAAGAQLLYDLTAVSIVGFVEVLKHYNFFKALFHRTLDWIEQHPPKQICFVDYPGFNLRLADQLFQRGLSRKAGGKIELSYYIGPQIWAWKAKRRFKMAKLLDRVGVIFPFEVDCYKDTDLPVEFVGHPFVQPGYEMPFVYDAEAPILLLPGSRSTPVSRIFPVLLDGFAKALDAKPDLLARVIYPSRQILDQLKEILTAYPKLQDKVSFHSNEKKQMPASAVLMSSGTMSLSVALSGIPGAIAYRLHPISYWMGRYLVKVPYIGIANLLLDRPLHKEYIQGVATPSRLADEILEASSAEAAEEASRGAAELMQLLSPDDSSSAVDWLWPRSDTKL</sequence>
<keyword evidence="7" id="KW-0808">Transferase</keyword>
<dbReference type="FunCoup" id="A0A317ZG18">
    <property type="interactions" value="256"/>
</dbReference>
<organism evidence="11 12">
    <name type="scientific">Coraliomargarita sinensis</name>
    <dbReference type="NCBI Taxonomy" id="2174842"/>
    <lineage>
        <taxon>Bacteria</taxon>
        <taxon>Pseudomonadati</taxon>
        <taxon>Verrucomicrobiota</taxon>
        <taxon>Opitutia</taxon>
        <taxon>Puniceicoccales</taxon>
        <taxon>Coraliomargaritaceae</taxon>
        <taxon>Coraliomargarita</taxon>
    </lineage>
</organism>
<keyword evidence="4" id="KW-0444">Lipid biosynthesis</keyword>
<gene>
    <name evidence="11" type="primary">lpxB</name>
    <name evidence="11" type="ORF">DDZ13_05200</name>
</gene>
<comment type="caution">
    <text evidence="11">The sequence shown here is derived from an EMBL/GenBank/DDBJ whole genome shotgun (WGS) entry which is preliminary data.</text>
</comment>
<dbReference type="AlphaFoldDB" id="A0A317ZG18"/>
<name>A0A317ZG18_9BACT</name>
<evidence type="ECO:0000256" key="7">
    <source>
        <dbReference type="ARBA" id="ARBA00022679"/>
    </source>
</evidence>
<keyword evidence="6" id="KW-0328">Glycosyltransferase</keyword>
<keyword evidence="12" id="KW-1185">Reference proteome</keyword>
<dbReference type="GO" id="GO:0009245">
    <property type="term" value="P:lipid A biosynthetic process"/>
    <property type="evidence" value="ECO:0007669"/>
    <property type="project" value="UniProtKB-UniRule"/>
</dbReference>
<dbReference type="NCBIfam" id="TIGR00215">
    <property type="entry name" value="lpxB"/>
    <property type="match status" value="1"/>
</dbReference>
<keyword evidence="5" id="KW-0441">Lipid A biosynthesis</keyword>
<dbReference type="GO" id="GO:0008915">
    <property type="term" value="F:lipid-A-disaccharide synthase activity"/>
    <property type="evidence" value="ECO:0007669"/>
    <property type="project" value="UniProtKB-UniRule"/>
</dbReference>